<evidence type="ECO:0000313" key="5">
    <source>
        <dbReference type="EMBL" id="RXS97647.1"/>
    </source>
</evidence>
<dbReference type="InterPro" id="IPR036388">
    <property type="entry name" value="WH-like_DNA-bd_sf"/>
</dbReference>
<dbReference type="InterPro" id="IPR028082">
    <property type="entry name" value="Peripla_BP_I"/>
</dbReference>
<evidence type="ECO:0000313" key="6">
    <source>
        <dbReference type="Proteomes" id="UP000290253"/>
    </source>
</evidence>
<dbReference type="Proteomes" id="UP000290253">
    <property type="component" value="Unassembled WGS sequence"/>
</dbReference>
<dbReference type="CDD" id="cd01536">
    <property type="entry name" value="PBP1_ABC_sugar_binding-like"/>
    <property type="match status" value="1"/>
</dbReference>
<dbReference type="GO" id="GO:0030246">
    <property type="term" value="F:carbohydrate binding"/>
    <property type="evidence" value="ECO:0007669"/>
    <property type="project" value="UniProtKB-ARBA"/>
</dbReference>
<dbReference type="PROSITE" id="PS51077">
    <property type="entry name" value="HTH_ICLR"/>
    <property type="match status" value="1"/>
</dbReference>
<comment type="subcellular location">
    <subcellularLocation>
        <location evidence="1">Cell envelope</location>
    </subcellularLocation>
</comment>
<dbReference type="InterPro" id="IPR025997">
    <property type="entry name" value="SBP_2_dom"/>
</dbReference>
<proteinExistence type="inferred from homology"/>
<dbReference type="Pfam" id="PF13407">
    <property type="entry name" value="Peripla_BP_4"/>
    <property type="match status" value="1"/>
</dbReference>
<dbReference type="Gene3D" id="3.40.50.2300">
    <property type="match status" value="2"/>
</dbReference>
<evidence type="ECO:0000256" key="3">
    <source>
        <dbReference type="ARBA" id="ARBA00022729"/>
    </source>
</evidence>
<dbReference type="RefSeq" id="WP_129207426.1">
    <property type="nucleotide sequence ID" value="NZ_BMGU01000001.1"/>
</dbReference>
<comment type="similarity">
    <text evidence="2">Belongs to the bacterial solute-binding protein 2 family.</text>
</comment>
<protein>
    <submittedName>
        <fullName evidence="5">Sugar ABC transporter substrate-binding protein</fullName>
    </submittedName>
</protein>
<organism evidence="5 6">
    <name type="scientific">Silvibacterium dinghuense</name>
    <dbReference type="NCBI Taxonomy" id="1560006"/>
    <lineage>
        <taxon>Bacteria</taxon>
        <taxon>Pseudomonadati</taxon>
        <taxon>Acidobacteriota</taxon>
        <taxon>Terriglobia</taxon>
        <taxon>Terriglobales</taxon>
        <taxon>Acidobacteriaceae</taxon>
        <taxon>Silvibacterium</taxon>
    </lineage>
</organism>
<dbReference type="Gene3D" id="1.10.10.10">
    <property type="entry name" value="Winged helix-like DNA-binding domain superfamily/Winged helix DNA-binding domain"/>
    <property type="match status" value="1"/>
</dbReference>
<keyword evidence="3" id="KW-0732">Signal</keyword>
<dbReference type="AlphaFoldDB" id="A0A4Q1SJN1"/>
<dbReference type="GO" id="GO:0030313">
    <property type="term" value="C:cell envelope"/>
    <property type="evidence" value="ECO:0007669"/>
    <property type="project" value="UniProtKB-SubCell"/>
</dbReference>
<dbReference type="Pfam" id="PF09339">
    <property type="entry name" value="HTH_IclR"/>
    <property type="match status" value="1"/>
</dbReference>
<sequence length="363" mass="39628">MARTDRRLYLIPVLSKALDILELLQNSTHPLTLAELHAKTRFSKTTVYRVMKTFVHRGYVAQLPDGSYRHVARQRKLCFGFAGQSGEMPFSNEVTASLKEAATRAGVELLVLDNRYDPKTAVENAEELIRRRVDLAIELQVDEEVAPIIGSKIAGANIPLIAVDIPHPNAVYFGVDNFRVGFEAGALLARHAQEEWNGRVSWILGLDLPEAGQLVQSRVSGAFEAVRSALPNTPAESFVRMDGRGLFDRSQKLVAEFLSAHPKDRHILIAAATDTSALGAVAAIRAAKREKQVAVVGQDCIAEAVAEMKRPNSSLIGTVSHEAASYGPALVVLGMSMLRGLTVPPYNYVTHKTVTRESLAEKA</sequence>
<dbReference type="SMART" id="SM00346">
    <property type="entry name" value="HTH_ICLR"/>
    <property type="match status" value="1"/>
</dbReference>
<evidence type="ECO:0000256" key="2">
    <source>
        <dbReference type="ARBA" id="ARBA00007639"/>
    </source>
</evidence>
<evidence type="ECO:0000256" key="1">
    <source>
        <dbReference type="ARBA" id="ARBA00004196"/>
    </source>
</evidence>
<dbReference type="GO" id="GO:0006355">
    <property type="term" value="P:regulation of DNA-templated transcription"/>
    <property type="evidence" value="ECO:0007669"/>
    <property type="project" value="InterPro"/>
</dbReference>
<evidence type="ECO:0000259" key="4">
    <source>
        <dbReference type="PROSITE" id="PS51077"/>
    </source>
</evidence>
<dbReference type="InterPro" id="IPR036390">
    <property type="entry name" value="WH_DNA-bd_sf"/>
</dbReference>
<dbReference type="GO" id="GO:0003677">
    <property type="term" value="F:DNA binding"/>
    <property type="evidence" value="ECO:0007669"/>
    <property type="project" value="InterPro"/>
</dbReference>
<dbReference type="PANTHER" id="PTHR46847">
    <property type="entry name" value="D-ALLOSE-BINDING PERIPLASMIC PROTEIN-RELATED"/>
    <property type="match status" value="1"/>
</dbReference>
<dbReference type="SUPFAM" id="SSF53822">
    <property type="entry name" value="Periplasmic binding protein-like I"/>
    <property type="match status" value="1"/>
</dbReference>
<dbReference type="OrthoDB" id="9800520at2"/>
<keyword evidence="6" id="KW-1185">Reference proteome</keyword>
<accession>A0A4Q1SJN1</accession>
<gene>
    <name evidence="5" type="ORF">ESZ00_07160</name>
</gene>
<comment type="caution">
    <text evidence="5">The sequence shown here is derived from an EMBL/GenBank/DDBJ whole genome shotgun (WGS) entry which is preliminary data.</text>
</comment>
<reference evidence="5 6" key="1">
    <citation type="journal article" date="2016" name="Int. J. Syst. Evol. Microbiol.">
        <title>Acidipila dinghuensis sp. nov., an acidobacterium isolated from forest soil.</title>
        <authorList>
            <person name="Jiang Y.W."/>
            <person name="Wang J."/>
            <person name="Chen M.H."/>
            <person name="Lv Y.Y."/>
            <person name="Qiu L.H."/>
        </authorList>
    </citation>
    <scope>NUCLEOTIDE SEQUENCE [LARGE SCALE GENOMIC DNA]</scope>
    <source>
        <strain evidence="5 6">DHOF10</strain>
    </source>
</reference>
<name>A0A4Q1SJN1_9BACT</name>
<feature type="domain" description="HTH iclR-type" evidence="4">
    <location>
        <begin position="11"/>
        <end position="72"/>
    </location>
</feature>
<dbReference type="InterPro" id="IPR005471">
    <property type="entry name" value="Tscrpt_reg_IclR_N"/>
</dbReference>
<dbReference type="PANTHER" id="PTHR46847:SF1">
    <property type="entry name" value="D-ALLOSE-BINDING PERIPLASMIC PROTEIN-RELATED"/>
    <property type="match status" value="1"/>
</dbReference>
<dbReference type="SUPFAM" id="SSF46785">
    <property type="entry name" value="Winged helix' DNA-binding domain"/>
    <property type="match status" value="1"/>
</dbReference>
<dbReference type="EMBL" id="SDMK01000001">
    <property type="protein sequence ID" value="RXS97647.1"/>
    <property type="molecule type" value="Genomic_DNA"/>
</dbReference>